<dbReference type="OrthoDB" id="5427593at2759"/>
<evidence type="ECO:0000313" key="1">
    <source>
        <dbReference type="EMBL" id="KAF2731723.1"/>
    </source>
</evidence>
<gene>
    <name evidence="1" type="ORF">EJ04DRAFT_363368</name>
</gene>
<keyword evidence="2" id="KW-1185">Reference proteome</keyword>
<dbReference type="GO" id="GO:0016773">
    <property type="term" value="F:phosphotransferase activity, alcohol group as acceptor"/>
    <property type="evidence" value="ECO:0007669"/>
    <property type="project" value="InterPro"/>
</dbReference>
<name>A0A9P4QUS8_9PLEO</name>
<accession>A0A9P4QUS8</accession>
<protein>
    <submittedName>
        <fullName evidence="1">Uncharacterized protein</fullName>
    </submittedName>
</protein>
<dbReference type="InterPro" id="IPR005338">
    <property type="entry name" value="Anhydro_N_Ac-Mur_kinase"/>
</dbReference>
<dbReference type="GO" id="GO:0005524">
    <property type="term" value="F:ATP binding"/>
    <property type="evidence" value="ECO:0007669"/>
    <property type="project" value="InterPro"/>
</dbReference>
<sequence>MPVSLTLNVEMPFSEKEPVEYLRFRVLGIHSNQVVGAVECALVEFEQDLSGAVLRMRLVRSALIPIPLAPRIPLVLESQTRRFGFGKDDTPAIALGPRKQPVNVHVAAIALFCHRLNLAPRSINAIGLKSQSIEHVESKKQGELSPVELGDGVAIAQQTGITTITEFKTTWSSKNMSCSLDGHLNELTLRHIDRYRVCVCIDNTLRFYAIPPYTDIDPNAVVEWQCKSSGVKFMEELQEIYYGRGGRLGHVRSAAVGKVYEGLVHGLLEKKRFTHLLHRAAPGDEKIQEFADECMLLALTEHDIIATVARITASDVVRQYRTFQVRHLPPNQRVDEILVCGLGSRNDQTMSYLRSQIQETRVNTIDTAGIPSIMKNAVASAECAMLSILGLKCSSRGSKQERSTSVTGKISPGSAWRSMMNHISKFRQDKAVPAIASIIVDSSNLETS</sequence>
<dbReference type="GO" id="GO:0009254">
    <property type="term" value="P:peptidoglycan turnover"/>
    <property type="evidence" value="ECO:0007669"/>
    <property type="project" value="InterPro"/>
</dbReference>
<evidence type="ECO:0000313" key="2">
    <source>
        <dbReference type="Proteomes" id="UP000799444"/>
    </source>
</evidence>
<dbReference type="Gene3D" id="3.30.420.40">
    <property type="match status" value="2"/>
</dbReference>
<dbReference type="GO" id="GO:0006040">
    <property type="term" value="P:amino sugar metabolic process"/>
    <property type="evidence" value="ECO:0007669"/>
    <property type="project" value="InterPro"/>
</dbReference>
<reference evidence="1" key="1">
    <citation type="journal article" date="2020" name="Stud. Mycol.">
        <title>101 Dothideomycetes genomes: a test case for predicting lifestyles and emergence of pathogens.</title>
        <authorList>
            <person name="Haridas S."/>
            <person name="Albert R."/>
            <person name="Binder M."/>
            <person name="Bloem J."/>
            <person name="Labutti K."/>
            <person name="Salamov A."/>
            <person name="Andreopoulos B."/>
            <person name="Baker S."/>
            <person name="Barry K."/>
            <person name="Bills G."/>
            <person name="Bluhm B."/>
            <person name="Cannon C."/>
            <person name="Castanera R."/>
            <person name="Culley D."/>
            <person name="Daum C."/>
            <person name="Ezra D."/>
            <person name="Gonzalez J."/>
            <person name="Henrissat B."/>
            <person name="Kuo A."/>
            <person name="Liang C."/>
            <person name="Lipzen A."/>
            <person name="Lutzoni F."/>
            <person name="Magnuson J."/>
            <person name="Mondo S."/>
            <person name="Nolan M."/>
            <person name="Ohm R."/>
            <person name="Pangilinan J."/>
            <person name="Park H.-J."/>
            <person name="Ramirez L."/>
            <person name="Alfaro M."/>
            <person name="Sun H."/>
            <person name="Tritt A."/>
            <person name="Yoshinaga Y."/>
            <person name="Zwiers L.-H."/>
            <person name="Turgeon B."/>
            <person name="Goodwin S."/>
            <person name="Spatafora J."/>
            <person name="Crous P."/>
            <person name="Grigoriev I."/>
        </authorList>
    </citation>
    <scope>NUCLEOTIDE SEQUENCE</scope>
    <source>
        <strain evidence="1">CBS 125425</strain>
    </source>
</reference>
<dbReference type="AlphaFoldDB" id="A0A9P4QUS8"/>
<dbReference type="Pfam" id="PF03702">
    <property type="entry name" value="AnmK"/>
    <property type="match status" value="2"/>
</dbReference>
<dbReference type="PANTHER" id="PTHR30605:SF0">
    <property type="entry name" value="ANHYDRO-N-ACETYLMURAMIC ACID KINASE"/>
    <property type="match status" value="1"/>
</dbReference>
<proteinExistence type="predicted"/>
<comment type="caution">
    <text evidence="1">The sequence shown here is derived from an EMBL/GenBank/DDBJ whole genome shotgun (WGS) entry which is preliminary data.</text>
</comment>
<organism evidence="1 2">
    <name type="scientific">Polyplosphaeria fusca</name>
    <dbReference type="NCBI Taxonomy" id="682080"/>
    <lineage>
        <taxon>Eukaryota</taxon>
        <taxon>Fungi</taxon>
        <taxon>Dikarya</taxon>
        <taxon>Ascomycota</taxon>
        <taxon>Pezizomycotina</taxon>
        <taxon>Dothideomycetes</taxon>
        <taxon>Pleosporomycetidae</taxon>
        <taxon>Pleosporales</taxon>
        <taxon>Tetraplosphaeriaceae</taxon>
        <taxon>Polyplosphaeria</taxon>
    </lineage>
</organism>
<dbReference type="Proteomes" id="UP000799444">
    <property type="component" value="Unassembled WGS sequence"/>
</dbReference>
<dbReference type="PANTHER" id="PTHR30605">
    <property type="entry name" value="ANHYDRO-N-ACETYLMURAMIC ACID KINASE"/>
    <property type="match status" value="1"/>
</dbReference>
<dbReference type="EMBL" id="ML996190">
    <property type="protein sequence ID" value="KAF2731723.1"/>
    <property type="molecule type" value="Genomic_DNA"/>
</dbReference>